<protein>
    <submittedName>
        <fullName evidence="2">Alcohol dehydrogenase [Lactobacillus sp.]</fullName>
    </submittedName>
</protein>
<dbReference type="EMBL" id="UYIG01000130">
    <property type="protein sequence ID" value="VDG29262.1"/>
    <property type="molecule type" value="Genomic_DNA"/>
</dbReference>
<dbReference type="CDD" id="cd05289">
    <property type="entry name" value="MDR_like_2"/>
    <property type="match status" value="1"/>
</dbReference>
<sequence length="303" mass="32061">MLAYGYANSGGAAPLIAIEQPDLMPASDQIVLTTLAVNINRADHLNLTGHLTLPLIPGHDVVGRISQIGSSVTGLPLGTLVAAYTTQTYAEQVIVDEDKLVPLPDELPALEAVSVITPGITAYKIVHYFADVQPGQTVIVKGAAGSVGRLVVQLAKRLGATVLAVAEQRHTRLLQALGVQQIVAYDQQNPAHVLANRGDVVINVAPNGLDGKTDLAMAKFDATIVSMAPSLPATSKAIVFKTVQPTDTISDTAVLQTLFKLLQTKQIQTQVGYQLPFTLAGFTQAQELLTVEHNGRIVVAKTE</sequence>
<dbReference type="AlphaFoldDB" id="A0A660E1E0"/>
<dbReference type="SUPFAM" id="SSF51735">
    <property type="entry name" value="NAD(P)-binding Rossmann-fold domains"/>
    <property type="match status" value="1"/>
</dbReference>
<dbReference type="Gene3D" id="3.90.180.10">
    <property type="entry name" value="Medium-chain alcohol dehydrogenases, catalytic domain"/>
    <property type="match status" value="1"/>
</dbReference>
<keyword evidence="3" id="KW-1185">Reference proteome</keyword>
<name>A0A660E1E0_9LACO</name>
<evidence type="ECO:0000313" key="2">
    <source>
        <dbReference type="EMBL" id="VDG29262.1"/>
    </source>
</evidence>
<evidence type="ECO:0000313" key="3">
    <source>
        <dbReference type="Proteomes" id="UP000289996"/>
    </source>
</evidence>
<dbReference type="Pfam" id="PF08240">
    <property type="entry name" value="ADH_N"/>
    <property type="match status" value="1"/>
</dbReference>
<dbReference type="InterPro" id="IPR036291">
    <property type="entry name" value="NAD(P)-bd_dom_sf"/>
</dbReference>
<dbReference type="InterPro" id="IPR051397">
    <property type="entry name" value="Zn-ADH-like_protein"/>
</dbReference>
<dbReference type="InterPro" id="IPR011032">
    <property type="entry name" value="GroES-like_sf"/>
</dbReference>
<dbReference type="InterPro" id="IPR013154">
    <property type="entry name" value="ADH-like_N"/>
</dbReference>
<gene>
    <name evidence="2" type="ORF">MUDAN_MDHGFNIF_00943</name>
</gene>
<dbReference type="Gene3D" id="3.40.50.720">
    <property type="entry name" value="NAD(P)-binding Rossmann-like Domain"/>
    <property type="match status" value="1"/>
</dbReference>
<dbReference type="InterPro" id="IPR020843">
    <property type="entry name" value="ER"/>
</dbReference>
<proteinExistence type="predicted"/>
<feature type="domain" description="Enoyl reductase (ER)" evidence="1">
    <location>
        <begin position="10"/>
        <end position="299"/>
    </location>
</feature>
<organism evidence="2 3">
    <name type="scientific">Lactiplantibacillus mudanjiangensis</name>
    <dbReference type="NCBI Taxonomy" id="1296538"/>
    <lineage>
        <taxon>Bacteria</taxon>
        <taxon>Bacillati</taxon>
        <taxon>Bacillota</taxon>
        <taxon>Bacilli</taxon>
        <taxon>Lactobacillales</taxon>
        <taxon>Lactobacillaceae</taxon>
        <taxon>Lactiplantibacillus</taxon>
    </lineage>
</organism>
<dbReference type="GO" id="GO:0016491">
    <property type="term" value="F:oxidoreductase activity"/>
    <property type="evidence" value="ECO:0007669"/>
    <property type="project" value="InterPro"/>
</dbReference>
<accession>A0A660E1E0</accession>
<dbReference type="OrthoDB" id="9792162at2"/>
<dbReference type="Proteomes" id="UP000289996">
    <property type="component" value="Unassembled WGS sequence"/>
</dbReference>
<evidence type="ECO:0000259" key="1">
    <source>
        <dbReference type="SMART" id="SM00829"/>
    </source>
</evidence>
<reference evidence="2 3" key="1">
    <citation type="submission" date="2018-11" db="EMBL/GenBank/DDBJ databases">
        <authorList>
            <person name="Wuyts S."/>
        </authorList>
    </citation>
    <scope>NUCLEOTIDE SEQUENCE [LARGE SCALE GENOMIC DNA]</scope>
    <source>
        <strain evidence="2">Lactobacillus mudanjiangensis AMBF249</strain>
    </source>
</reference>
<dbReference type="SMART" id="SM00829">
    <property type="entry name" value="PKS_ER"/>
    <property type="match status" value="1"/>
</dbReference>
<dbReference type="PANTHER" id="PTHR43677:SF11">
    <property type="entry name" value="ZINC-CONTAINING ALCOHOL DEHYDROGENASE"/>
    <property type="match status" value="1"/>
</dbReference>
<dbReference type="PANTHER" id="PTHR43677">
    <property type="entry name" value="SHORT-CHAIN DEHYDROGENASE/REDUCTASE"/>
    <property type="match status" value="1"/>
</dbReference>
<dbReference type="RefSeq" id="WP_130844343.1">
    <property type="nucleotide sequence ID" value="NZ_BJDY01000003.1"/>
</dbReference>
<dbReference type="SUPFAM" id="SSF50129">
    <property type="entry name" value="GroES-like"/>
    <property type="match status" value="1"/>
</dbReference>